<dbReference type="AlphaFoldDB" id="A0AA41QGZ8"/>
<evidence type="ECO:0000259" key="1">
    <source>
        <dbReference type="Pfam" id="PF13460"/>
    </source>
</evidence>
<name>A0AA41QGZ8_9MICO</name>
<dbReference type="PANTHER" id="PTHR43355:SF2">
    <property type="entry name" value="FLAVIN REDUCTASE (NADPH)"/>
    <property type="match status" value="1"/>
</dbReference>
<protein>
    <submittedName>
        <fullName evidence="2">NAD(P)H-binding protein</fullName>
    </submittedName>
</protein>
<dbReference type="Gene3D" id="3.40.50.720">
    <property type="entry name" value="NAD(P)-binding Rossmann-like Domain"/>
    <property type="match status" value="1"/>
</dbReference>
<dbReference type="RefSeq" id="WP_236090413.1">
    <property type="nucleotide sequence ID" value="NZ_JAKGSG010000045.1"/>
</dbReference>
<sequence>MNVTVFGATGAIGSLTVSELLAQGHTVTAHARNPEKIPPRWGGRVRVVIGEISDAEAIDTAITGADVVVSALGPSMDRSAAGLPLVEGTGHILDAIKRHGVNRYIGHGTPSVLDPREKPTVQTRLIGFLGRRMFPRAYQEMLGMSRLVMGSAVPWTIVRFTAPKDTPKTGALRVGFYGADRIGFAVSRADIAAFTAAQVDDETYVNAAPAISS</sequence>
<evidence type="ECO:0000313" key="2">
    <source>
        <dbReference type="EMBL" id="MCF4122615.1"/>
    </source>
</evidence>
<dbReference type="Proteomes" id="UP001165405">
    <property type="component" value="Unassembled WGS sequence"/>
</dbReference>
<keyword evidence="3" id="KW-1185">Reference proteome</keyword>
<dbReference type="InterPro" id="IPR036291">
    <property type="entry name" value="NAD(P)-bd_dom_sf"/>
</dbReference>
<dbReference type="EMBL" id="JAKGSG010000045">
    <property type="protein sequence ID" value="MCF4122615.1"/>
    <property type="molecule type" value="Genomic_DNA"/>
</dbReference>
<reference evidence="2" key="1">
    <citation type="submission" date="2022-01" db="EMBL/GenBank/DDBJ databases">
        <title>Antribacter sp. nov., isolated from Guizhou of China.</title>
        <authorList>
            <person name="Chengliang C."/>
            <person name="Ya Z."/>
        </authorList>
    </citation>
    <scope>NUCLEOTIDE SEQUENCE</scope>
    <source>
        <strain evidence="2">KLBMP 9083</strain>
    </source>
</reference>
<gene>
    <name evidence="2" type="ORF">L1785_16675</name>
</gene>
<evidence type="ECO:0000313" key="3">
    <source>
        <dbReference type="Proteomes" id="UP001165405"/>
    </source>
</evidence>
<dbReference type="PANTHER" id="PTHR43355">
    <property type="entry name" value="FLAVIN REDUCTASE (NADPH)"/>
    <property type="match status" value="1"/>
</dbReference>
<comment type="caution">
    <text evidence="2">The sequence shown here is derived from an EMBL/GenBank/DDBJ whole genome shotgun (WGS) entry which is preliminary data.</text>
</comment>
<dbReference type="GO" id="GO:0042602">
    <property type="term" value="F:riboflavin reductase (NADPH) activity"/>
    <property type="evidence" value="ECO:0007669"/>
    <property type="project" value="TreeGrafter"/>
</dbReference>
<dbReference type="InterPro" id="IPR051606">
    <property type="entry name" value="Polyketide_Oxido-like"/>
</dbReference>
<proteinExistence type="predicted"/>
<dbReference type="SUPFAM" id="SSF51735">
    <property type="entry name" value="NAD(P)-binding Rossmann-fold domains"/>
    <property type="match status" value="1"/>
</dbReference>
<feature type="domain" description="NAD(P)-binding" evidence="1">
    <location>
        <begin position="7"/>
        <end position="201"/>
    </location>
</feature>
<accession>A0AA41QGZ8</accession>
<dbReference type="GO" id="GO:0004074">
    <property type="term" value="F:biliverdin reductase [NAD(P)H] activity"/>
    <property type="evidence" value="ECO:0007669"/>
    <property type="project" value="TreeGrafter"/>
</dbReference>
<dbReference type="Pfam" id="PF13460">
    <property type="entry name" value="NAD_binding_10"/>
    <property type="match status" value="1"/>
</dbReference>
<organism evidence="2 3">
    <name type="scientific">Antribacter soli</name>
    <dbReference type="NCBI Taxonomy" id="2910976"/>
    <lineage>
        <taxon>Bacteria</taxon>
        <taxon>Bacillati</taxon>
        <taxon>Actinomycetota</taxon>
        <taxon>Actinomycetes</taxon>
        <taxon>Micrococcales</taxon>
        <taxon>Promicromonosporaceae</taxon>
        <taxon>Antribacter</taxon>
    </lineage>
</organism>
<dbReference type="InterPro" id="IPR016040">
    <property type="entry name" value="NAD(P)-bd_dom"/>
</dbReference>